<dbReference type="Gene3D" id="1.20.1250.20">
    <property type="entry name" value="MFS general substrate transporter like domains"/>
    <property type="match status" value="1"/>
</dbReference>
<evidence type="ECO:0000313" key="11">
    <source>
        <dbReference type="Proteomes" id="UP000050523"/>
    </source>
</evidence>
<dbReference type="Proteomes" id="UP001569512">
    <property type="component" value="Unassembled WGS sequence"/>
</dbReference>
<keyword evidence="5 7" id="KW-1133">Transmembrane helix</keyword>
<evidence type="ECO:0000256" key="6">
    <source>
        <dbReference type="ARBA" id="ARBA00023136"/>
    </source>
</evidence>
<dbReference type="EMBL" id="LJRO01000206">
    <property type="protein sequence ID" value="KPZ00017.1"/>
    <property type="molecule type" value="Genomic_DNA"/>
</dbReference>
<dbReference type="CDD" id="cd06173">
    <property type="entry name" value="MFS_MefA_like"/>
    <property type="match status" value="1"/>
</dbReference>
<feature type="transmembrane region" description="Helical" evidence="7">
    <location>
        <begin position="89"/>
        <end position="110"/>
    </location>
</feature>
<feature type="transmembrane region" description="Helical" evidence="7">
    <location>
        <begin position="355"/>
        <end position="381"/>
    </location>
</feature>
<name>A0AA40TUN6_9PSED</name>
<feature type="transmembrane region" description="Helical" evidence="7">
    <location>
        <begin position="320"/>
        <end position="343"/>
    </location>
</feature>
<feature type="transmembrane region" description="Helical" evidence="7">
    <location>
        <begin position="268"/>
        <end position="287"/>
    </location>
</feature>
<keyword evidence="6 7" id="KW-0472">Membrane</keyword>
<keyword evidence="12" id="KW-1185">Reference proteome</keyword>
<dbReference type="RefSeq" id="WP_024670165.1">
    <property type="nucleotide sequence ID" value="NZ_AVEE02000190.1"/>
</dbReference>
<evidence type="ECO:0000256" key="3">
    <source>
        <dbReference type="ARBA" id="ARBA00022475"/>
    </source>
</evidence>
<accession>A0AA40TUN6</accession>
<dbReference type="PANTHER" id="PTHR23513:SF11">
    <property type="entry name" value="STAPHYLOFERRIN A TRANSPORTER"/>
    <property type="match status" value="1"/>
</dbReference>
<gene>
    <name evidence="10" type="ORF">ACDH53_06655</name>
    <name evidence="9" type="ORF">ALO43_00739</name>
</gene>
<dbReference type="GO" id="GO:0005886">
    <property type="term" value="C:plasma membrane"/>
    <property type="evidence" value="ECO:0007669"/>
    <property type="project" value="UniProtKB-SubCell"/>
</dbReference>
<dbReference type="AlphaFoldDB" id="A0AA40TUN6"/>
<keyword evidence="3" id="KW-1003">Cell membrane</keyword>
<dbReference type="Proteomes" id="UP000050523">
    <property type="component" value="Unassembled WGS sequence"/>
</dbReference>
<reference evidence="10 12" key="2">
    <citation type="submission" date="2024-06" db="EMBL/GenBank/DDBJ databases">
        <title>Genome sequences for Pseudomonas syringae strains with characterized LPS.</title>
        <authorList>
            <person name="Baltrus D.A."/>
            <person name="Krings L."/>
        </authorList>
    </citation>
    <scope>NUCLEOTIDE SEQUENCE [LARGE SCALE GENOMIC DNA]</scope>
    <source>
        <strain evidence="10 12">NCPPB2708</strain>
    </source>
</reference>
<evidence type="ECO:0000259" key="8">
    <source>
        <dbReference type="PROSITE" id="PS50850"/>
    </source>
</evidence>
<evidence type="ECO:0000313" key="12">
    <source>
        <dbReference type="Proteomes" id="UP001569512"/>
    </source>
</evidence>
<evidence type="ECO:0000256" key="7">
    <source>
        <dbReference type="SAM" id="Phobius"/>
    </source>
</evidence>
<dbReference type="PROSITE" id="PS50850">
    <property type="entry name" value="MFS"/>
    <property type="match status" value="1"/>
</dbReference>
<proteinExistence type="predicted"/>
<dbReference type="InterPro" id="IPR010290">
    <property type="entry name" value="TM_effector"/>
</dbReference>
<dbReference type="EMBL" id="JBGMSU010000001">
    <property type="protein sequence ID" value="MFA0937120.1"/>
    <property type="molecule type" value="Genomic_DNA"/>
</dbReference>
<feature type="transmembrane region" description="Helical" evidence="7">
    <location>
        <begin position="294"/>
        <end position="314"/>
    </location>
</feature>
<evidence type="ECO:0000256" key="5">
    <source>
        <dbReference type="ARBA" id="ARBA00022989"/>
    </source>
</evidence>
<feature type="transmembrane region" description="Helical" evidence="7">
    <location>
        <begin position="387"/>
        <end position="406"/>
    </location>
</feature>
<evidence type="ECO:0000256" key="2">
    <source>
        <dbReference type="ARBA" id="ARBA00022448"/>
    </source>
</evidence>
<dbReference type="InterPro" id="IPR036259">
    <property type="entry name" value="MFS_trans_sf"/>
</dbReference>
<feature type="domain" description="Major facilitator superfamily (MFS) profile" evidence="8">
    <location>
        <begin position="18"/>
        <end position="409"/>
    </location>
</feature>
<dbReference type="Pfam" id="PF05977">
    <property type="entry name" value="MFS_3"/>
    <property type="match status" value="1"/>
</dbReference>
<evidence type="ECO:0000313" key="10">
    <source>
        <dbReference type="EMBL" id="MFA0937120.1"/>
    </source>
</evidence>
<protein>
    <submittedName>
        <fullName evidence="10">MFS transporter</fullName>
    </submittedName>
    <submittedName>
        <fullName evidence="9">Transporter-like membrane protein</fullName>
    </submittedName>
</protein>
<feature type="transmembrane region" description="Helical" evidence="7">
    <location>
        <begin position="47"/>
        <end position="68"/>
    </location>
</feature>
<keyword evidence="2" id="KW-0813">Transport</keyword>
<feature type="transmembrane region" description="Helical" evidence="7">
    <location>
        <begin position="234"/>
        <end position="256"/>
    </location>
</feature>
<dbReference type="SUPFAM" id="SSF103473">
    <property type="entry name" value="MFS general substrate transporter"/>
    <property type="match status" value="1"/>
</dbReference>
<sequence length="414" mass="43749">MQSSPDSASTRWPGPVRALAHRNFQIYFAGQAISTLGKWVQQVALSWLAYHLTSSALLLGLLTFLMLAPQLVVGPLAGAWIDRHDKRQLLIWAQGLLAVQSFCMAVLAWTGWLTDVAMIVMALILGLLNAVETPLRQALIASFVPKPSDLPNALALNAMLINAARFIGPPLAGVLIMLSGEGACFLMTSIAFTLLLVSLSRTKIAPVARATGSTGEMFKEGLNYIWRTMSVRRLIISVVAVNLLASNYAVLLPILAKTDYAGDAQTLGWLWGAAGAGAFIATLMLALGGSLDRLQVFISVAVVSCSVAMLGLGFSLPLTAALGLLALVGFGITASNVSTNMLLQSHAPSELRGRIISFYIAMRFGFEAIGGLLAGLCAAALGAPATLGISGALLALFFIADAYWFAKRSPGFAR</sequence>
<dbReference type="InterPro" id="IPR020846">
    <property type="entry name" value="MFS_dom"/>
</dbReference>
<evidence type="ECO:0000313" key="9">
    <source>
        <dbReference type="EMBL" id="KPZ00017.1"/>
    </source>
</evidence>
<feature type="transmembrane region" description="Helical" evidence="7">
    <location>
        <begin position="174"/>
        <end position="199"/>
    </location>
</feature>
<evidence type="ECO:0000256" key="4">
    <source>
        <dbReference type="ARBA" id="ARBA00022692"/>
    </source>
</evidence>
<comment type="caution">
    <text evidence="9">The sequence shown here is derived from an EMBL/GenBank/DDBJ whole genome shotgun (WGS) entry which is preliminary data.</text>
</comment>
<keyword evidence="4 7" id="KW-0812">Transmembrane</keyword>
<comment type="subcellular location">
    <subcellularLocation>
        <location evidence="1">Cell membrane</location>
        <topology evidence="1">Multi-pass membrane protein</topology>
    </subcellularLocation>
</comment>
<reference evidence="9 11" key="1">
    <citation type="submission" date="2015-09" db="EMBL/GenBank/DDBJ databases">
        <title>Genome announcement of multiple Pseudomonas syringae strains.</title>
        <authorList>
            <person name="Thakur S."/>
            <person name="Wang P.W."/>
            <person name="Gong Y."/>
            <person name="Weir B.S."/>
            <person name="Guttman D.S."/>
        </authorList>
    </citation>
    <scope>NUCLEOTIDE SEQUENCE [LARGE SCALE GENOMIC DNA]</scope>
    <source>
        <strain evidence="9 11">ICMP9151</strain>
    </source>
</reference>
<dbReference type="GO" id="GO:0022857">
    <property type="term" value="F:transmembrane transporter activity"/>
    <property type="evidence" value="ECO:0007669"/>
    <property type="project" value="InterPro"/>
</dbReference>
<organism evidence="9 11">
    <name type="scientific">Pseudomonas tremae</name>
    <dbReference type="NCBI Taxonomy" id="200454"/>
    <lineage>
        <taxon>Bacteria</taxon>
        <taxon>Pseudomonadati</taxon>
        <taxon>Pseudomonadota</taxon>
        <taxon>Gammaproteobacteria</taxon>
        <taxon>Pseudomonadales</taxon>
        <taxon>Pseudomonadaceae</taxon>
        <taxon>Pseudomonas</taxon>
    </lineage>
</organism>
<dbReference type="PANTHER" id="PTHR23513">
    <property type="entry name" value="INTEGRAL MEMBRANE EFFLUX PROTEIN-RELATED"/>
    <property type="match status" value="1"/>
</dbReference>
<evidence type="ECO:0000256" key="1">
    <source>
        <dbReference type="ARBA" id="ARBA00004651"/>
    </source>
</evidence>